<proteinExistence type="inferred from homology"/>
<name>A0A099L5U2_COLPS</name>
<evidence type="ECO:0000256" key="8">
    <source>
        <dbReference type="SAM" id="SignalP"/>
    </source>
</evidence>
<dbReference type="GO" id="GO:0000272">
    <property type="term" value="P:polysaccharide catabolic process"/>
    <property type="evidence" value="ECO:0007669"/>
    <property type="project" value="UniProtKB-KW"/>
</dbReference>
<dbReference type="InterPro" id="IPR036573">
    <property type="entry name" value="CBM_sf_5/12"/>
</dbReference>
<dbReference type="EC" id="3.2.1.14" evidence="10"/>
<dbReference type="Pfam" id="PF06483">
    <property type="entry name" value="ChiC"/>
    <property type="match status" value="1"/>
</dbReference>
<dbReference type="SUPFAM" id="SSF51445">
    <property type="entry name" value="(Trans)glycosidases"/>
    <property type="match status" value="1"/>
</dbReference>
<evidence type="ECO:0000259" key="9">
    <source>
        <dbReference type="PROSITE" id="PS51910"/>
    </source>
</evidence>
<dbReference type="GO" id="GO:0006032">
    <property type="term" value="P:chitin catabolic process"/>
    <property type="evidence" value="ECO:0007669"/>
    <property type="project" value="UniProtKB-KW"/>
</dbReference>
<dbReference type="EMBL" id="JQEC01000002">
    <property type="protein sequence ID" value="KGJ97517.1"/>
    <property type="molecule type" value="Genomic_DNA"/>
</dbReference>
<evidence type="ECO:0000256" key="6">
    <source>
        <dbReference type="ARBA" id="ARBA00023326"/>
    </source>
</evidence>
<evidence type="ECO:0000256" key="2">
    <source>
        <dbReference type="ARBA" id="ARBA00022801"/>
    </source>
</evidence>
<dbReference type="Gene3D" id="2.60.40.10">
    <property type="entry name" value="Immunoglobulins"/>
    <property type="match status" value="2"/>
</dbReference>
<dbReference type="Pfam" id="PF17957">
    <property type="entry name" value="Big_7"/>
    <property type="match status" value="1"/>
</dbReference>
<dbReference type="Gene3D" id="3.20.20.80">
    <property type="entry name" value="Glycosidases"/>
    <property type="match status" value="1"/>
</dbReference>
<protein>
    <submittedName>
        <fullName evidence="10">Chitinase</fullName>
        <ecNumber evidence="10">3.2.1.14</ecNumber>
    </submittedName>
</protein>
<dbReference type="GO" id="GO:0008843">
    <property type="term" value="F:endochitinase activity"/>
    <property type="evidence" value="ECO:0007669"/>
    <property type="project" value="UniProtKB-EC"/>
</dbReference>
<evidence type="ECO:0000256" key="7">
    <source>
        <dbReference type="RuleBase" id="RU000489"/>
    </source>
</evidence>
<organism evidence="10 11">
    <name type="scientific">Colwellia psychrerythraea</name>
    <name type="common">Vibrio psychroerythus</name>
    <dbReference type="NCBI Taxonomy" id="28229"/>
    <lineage>
        <taxon>Bacteria</taxon>
        <taxon>Pseudomonadati</taxon>
        <taxon>Pseudomonadota</taxon>
        <taxon>Gammaproteobacteria</taxon>
        <taxon>Alteromonadales</taxon>
        <taxon>Colwelliaceae</taxon>
        <taxon>Colwellia</taxon>
    </lineage>
</organism>
<accession>A0A099L5U2</accession>
<evidence type="ECO:0000256" key="5">
    <source>
        <dbReference type="ARBA" id="ARBA00023295"/>
    </source>
</evidence>
<evidence type="ECO:0000313" key="10">
    <source>
        <dbReference type="EMBL" id="KGJ97517.1"/>
    </source>
</evidence>
<dbReference type="GO" id="GO:0030246">
    <property type="term" value="F:carbohydrate binding"/>
    <property type="evidence" value="ECO:0007669"/>
    <property type="project" value="InterPro"/>
</dbReference>
<dbReference type="SMART" id="SM00636">
    <property type="entry name" value="Glyco_18"/>
    <property type="match status" value="1"/>
</dbReference>
<dbReference type="CDD" id="cd12204">
    <property type="entry name" value="CBD_like"/>
    <property type="match status" value="1"/>
</dbReference>
<dbReference type="RefSeq" id="WP_033080385.1">
    <property type="nucleotide sequence ID" value="NZ_JQEC01000002.1"/>
</dbReference>
<dbReference type="PROSITE" id="PS01095">
    <property type="entry name" value="GH18_1"/>
    <property type="match status" value="1"/>
</dbReference>
<keyword evidence="2 7" id="KW-0378">Hydrolase</keyword>
<dbReference type="InterPro" id="IPR003610">
    <property type="entry name" value="CBM5/12"/>
</dbReference>
<keyword evidence="3" id="KW-0146">Chitin degradation</keyword>
<dbReference type="PATRIC" id="fig|28229.3.peg.262"/>
<dbReference type="SMART" id="SM00495">
    <property type="entry name" value="ChtBD3"/>
    <property type="match status" value="2"/>
</dbReference>
<evidence type="ECO:0000256" key="3">
    <source>
        <dbReference type="ARBA" id="ARBA00023024"/>
    </source>
</evidence>
<dbReference type="CDD" id="cd06548">
    <property type="entry name" value="GH18_chitinase"/>
    <property type="match status" value="1"/>
</dbReference>
<dbReference type="PROSITE" id="PS51910">
    <property type="entry name" value="GH18_2"/>
    <property type="match status" value="1"/>
</dbReference>
<dbReference type="InterPro" id="IPR013783">
    <property type="entry name" value="Ig-like_fold"/>
</dbReference>
<dbReference type="InterPro" id="IPR029070">
    <property type="entry name" value="Chitinase_insertion_sf"/>
</dbReference>
<comment type="similarity">
    <text evidence="1">Belongs to the glycosyl hydrolase 18 family. Chitinase class II subfamily.</text>
</comment>
<dbReference type="CDD" id="cd12215">
    <property type="entry name" value="ChiC_BD"/>
    <property type="match status" value="1"/>
</dbReference>
<evidence type="ECO:0000256" key="4">
    <source>
        <dbReference type="ARBA" id="ARBA00023277"/>
    </source>
</evidence>
<dbReference type="Gene3D" id="3.10.50.10">
    <property type="match status" value="1"/>
</dbReference>
<dbReference type="InterPro" id="IPR001579">
    <property type="entry name" value="Glyco_hydro_18_chit_AS"/>
</dbReference>
<reference evidence="10 11" key="1">
    <citation type="submission" date="2014-08" db="EMBL/GenBank/DDBJ databases">
        <title>Genomic and Phenotypic Diversity of Colwellia psychrerythraea strains from Disparate Marine Basins.</title>
        <authorList>
            <person name="Techtmann S.M."/>
            <person name="Stelling S.C."/>
            <person name="Utturkar S.M."/>
            <person name="Alshibli N."/>
            <person name="Harris A."/>
            <person name="Brown S.D."/>
            <person name="Hazen T.C."/>
        </authorList>
    </citation>
    <scope>NUCLEOTIDE SEQUENCE [LARGE SCALE GENOMIC DNA]</scope>
    <source>
        <strain evidence="10 11">GAB14E</strain>
    </source>
</reference>
<keyword evidence="4" id="KW-0119">Carbohydrate metabolism</keyword>
<dbReference type="Pfam" id="PF14600">
    <property type="entry name" value="CBM_5_12_2"/>
    <property type="match status" value="1"/>
</dbReference>
<keyword evidence="6" id="KW-0624">Polysaccharide degradation</keyword>
<keyword evidence="8" id="KW-0732">Signal</keyword>
<comment type="caution">
    <text evidence="10">The sequence shown here is derived from an EMBL/GenBank/DDBJ whole genome shotgun (WGS) entry which is preliminary data.</text>
</comment>
<dbReference type="GO" id="GO:0008061">
    <property type="term" value="F:chitin binding"/>
    <property type="evidence" value="ECO:0007669"/>
    <property type="project" value="InterPro"/>
</dbReference>
<dbReference type="InterPro" id="IPR050314">
    <property type="entry name" value="Glycosyl_Hydrlase_18"/>
</dbReference>
<dbReference type="OrthoDB" id="9775889at2"/>
<dbReference type="Pfam" id="PF00704">
    <property type="entry name" value="Glyco_hydro_18"/>
    <property type="match status" value="1"/>
</dbReference>
<dbReference type="PANTHER" id="PTHR11177">
    <property type="entry name" value="CHITINASE"/>
    <property type="match status" value="1"/>
</dbReference>
<evidence type="ECO:0000256" key="1">
    <source>
        <dbReference type="ARBA" id="ARBA00009121"/>
    </source>
</evidence>
<dbReference type="GO" id="GO:0005576">
    <property type="term" value="C:extracellular region"/>
    <property type="evidence" value="ECO:0007669"/>
    <property type="project" value="InterPro"/>
</dbReference>
<evidence type="ECO:0000313" key="11">
    <source>
        <dbReference type="Proteomes" id="UP000029868"/>
    </source>
</evidence>
<feature type="domain" description="GH18" evidence="9">
    <location>
        <begin position="323"/>
        <end position="799"/>
    </location>
</feature>
<dbReference type="InterPro" id="IPR009470">
    <property type="entry name" value="Chi_C"/>
</dbReference>
<dbReference type="Gene3D" id="2.10.10.20">
    <property type="entry name" value="Carbohydrate-binding module superfamily 5/12"/>
    <property type="match status" value="2"/>
</dbReference>
<keyword evidence="5 7" id="KW-0326">Glycosidase</keyword>
<feature type="signal peptide" evidence="8">
    <location>
        <begin position="1"/>
        <end position="27"/>
    </location>
</feature>
<dbReference type="SUPFAM" id="SSF51055">
    <property type="entry name" value="Carbohydrate binding domain"/>
    <property type="match status" value="2"/>
</dbReference>
<gene>
    <name evidence="10" type="ORF">GAB14E_1106</name>
</gene>
<sequence length="1051" mass="113904">MKNVILIKNAFKLGAISVALLSNTVYATTYDCTDLPQWQTGQVSVAGQMVQTAEQAFKSNWWNKTNPVTHSGQWQEWQNLGTCDDSITDNIPPTVAIISPAKNSSFTENDSVVFSVGAADEDGSVEKVELYLDDVKLTMLTNSPYEITWSAALGNHKVKAIAFDDKGAQTSSESITLTVTAKDTPPVNKAPTAILMASLPSKIIIGDAITFEYSGTDIDGQVTKLSLLENDVVIHTINATSGSFVWTATTLGQQAFTVEATDDKGATSLSNAINFAVVTDGQTGNDADACRPEGLYQTPGVNTPYCTIYDQDGRELMGADHPRRVIGYFTSWRNGANEQPSYLVNDIPWDKVTHINYAFAHVDTNHKVSIGDPNSPNNPATNMEWPGIVGAELDPSLPYKGHFNLLNKYKKLHPKVKTLVSVGGWAETGGHFDDTGRVADGGFYTLTTNADGSVNQAGISAFSASAVEFIEKYGFDGIDIDYEYPSSMADSGHPDDFVFSNARRAHLNASYQVLMKSLRESLDIAGEIAGKHYLLTIASPSSGYLLRGMETFQATQYLDYVNIMSYDLHGAWNSHVGHNASLFDTGLDSELAAWDVYGTKEFEGIGYLNTDWAVKYFRGGLSAGRINIGIPYYTRGFKDVTGGTNGLWGQAALPDQENCPKGTGKGDKNNCGNGAIGIDNLWHDTENDREVPAGSNPLWHVKNLEKGIIGSYSAAYGLDPVNDASDKLTGTYTRHYDSAAIAPWLWNDSKKVFISTEDEESMATKVDYVINNGLGGVMFWELAGDFAYDAVKGEYFMGSTMTSIAYDKFNQSGTSYGIDKGNKTFVKPAEMVDVSFIAKDFPAGDDNYPISPTFAFTNNSAIDFSGAKISFDVPVSTSAIFKSNWNATKKLKMAIDHNASNSAGNNIGGFENDFHRFSITLTNEWGGVTESFNPGQTVNAQVMYYMPISGPVNFTIEKDGKVFAFKAEYPNLPEATSGGGGDGGGGNDTTCDGIDVATLSVYPEFPQKDWQGNSSHANQGDMVVHNNAVFKAKWWSNSEPGGSDWDSVCNL</sequence>
<dbReference type="AlphaFoldDB" id="A0A099L5U2"/>
<dbReference type="PANTHER" id="PTHR11177:SF308">
    <property type="entry name" value="CHITINASE A"/>
    <property type="match status" value="1"/>
</dbReference>
<dbReference type="SUPFAM" id="SSF54556">
    <property type="entry name" value="Chitinase insertion domain"/>
    <property type="match status" value="1"/>
</dbReference>
<feature type="chain" id="PRO_5001949378" evidence="8">
    <location>
        <begin position="28"/>
        <end position="1051"/>
    </location>
</feature>
<dbReference type="InterPro" id="IPR032798">
    <property type="entry name" value="CBM_5_12_2"/>
</dbReference>
<dbReference type="InterPro" id="IPR011583">
    <property type="entry name" value="Chitinase_II/V-like_cat"/>
</dbReference>
<dbReference type="InterPro" id="IPR001223">
    <property type="entry name" value="Glyco_hydro18_cat"/>
</dbReference>
<dbReference type="InterPro" id="IPR017853">
    <property type="entry name" value="GH"/>
</dbReference>
<dbReference type="Proteomes" id="UP000029868">
    <property type="component" value="Unassembled WGS sequence"/>
</dbReference>